<comment type="caution">
    <text evidence="1">The sequence shown here is derived from an EMBL/GenBank/DDBJ whole genome shotgun (WGS) entry which is preliminary data.</text>
</comment>
<protein>
    <submittedName>
        <fullName evidence="1">Uncharacterized protein</fullName>
    </submittedName>
</protein>
<dbReference type="AlphaFoldDB" id="A0A9P9JCV3"/>
<accession>A0A9P9JCV3</accession>
<dbReference type="EMBL" id="JAGMUV010000005">
    <property type="protein sequence ID" value="KAH7155910.1"/>
    <property type="molecule type" value="Genomic_DNA"/>
</dbReference>
<dbReference type="Proteomes" id="UP000738349">
    <property type="component" value="Unassembled WGS sequence"/>
</dbReference>
<reference evidence="1" key="1">
    <citation type="journal article" date="2021" name="Nat. Commun.">
        <title>Genetic determinants of endophytism in the Arabidopsis root mycobiome.</title>
        <authorList>
            <person name="Mesny F."/>
            <person name="Miyauchi S."/>
            <person name="Thiergart T."/>
            <person name="Pickel B."/>
            <person name="Atanasova L."/>
            <person name="Karlsson M."/>
            <person name="Huettel B."/>
            <person name="Barry K.W."/>
            <person name="Haridas S."/>
            <person name="Chen C."/>
            <person name="Bauer D."/>
            <person name="Andreopoulos W."/>
            <person name="Pangilinan J."/>
            <person name="LaButti K."/>
            <person name="Riley R."/>
            <person name="Lipzen A."/>
            <person name="Clum A."/>
            <person name="Drula E."/>
            <person name="Henrissat B."/>
            <person name="Kohler A."/>
            <person name="Grigoriev I.V."/>
            <person name="Martin F.M."/>
            <person name="Hacquard S."/>
        </authorList>
    </citation>
    <scope>NUCLEOTIDE SEQUENCE</scope>
    <source>
        <strain evidence="1">MPI-CAGE-AT-0147</strain>
    </source>
</reference>
<gene>
    <name evidence="1" type="ORF">EDB81DRAFT_880244</name>
</gene>
<sequence>MLLSSAIALAQKSGCVEQVPRESQGAFSAYETFKHEWNQLVCVFIFLTNESLFLRLVLKTPLPGKSTDAVHARFFSTFVSLFSDSVLWESYYELTLEAGKARELLQSLKRAGPAVAASAILPDLEHIERGLSRWKRQYSYTVPGKSHFWFGLVLKVLRGTDMMPIDDVSLFCAYCDFGYQYLLMYSFASASYMIINNTSSGELGETPTPSREMLNTLINILEPSKMLNYVPTTLTAEVVTAESHDDARLLRTSIEAIRHGSPDNTLFDTLGF</sequence>
<keyword evidence="2" id="KW-1185">Reference proteome</keyword>
<evidence type="ECO:0000313" key="2">
    <source>
        <dbReference type="Proteomes" id="UP000738349"/>
    </source>
</evidence>
<organism evidence="1 2">
    <name type="scientific">Dactylonectria macrodidyma</name>
    <dbReference type="NCBI Taxonomy" id="307937"/>
    <lineage>
        <taxon>Eukaryota</taxon>
        <taxon>Fungi</taxon>
        <taxon>Dikarya</taxon>
        <taxon>Ascomycota</taxon>
        <taxon>Pezizomycotina</taxon>
        <taxon>Sordariomycetes</taxon>
        <taxon>Hypocreomycetidae</taxon>
        <taxon>Hypocreales</taxon>
        <taxon>Nectriaceae</taxon>
        <taxon>Dactylonectria</taxon>
    </lineage>
</organism>
<name>A0A9P9JCV3_9HYPO</name>
<evidence type="ECO:0000313" key="1">
    <source>
        <dbReference type="EMBL" id="KAH7155910.1"/>
    </source>
</evidence>
<dbReference type="OrthoDB" id="2262349at2759"/>
<proteinExistence type="predicted"/>